<sequence length="138" mass="16285">MPQGAINAKAIDYAKYDLFHLSKTRDIIERASASIEQLYYFLLTENGGKYPSHDPLGRILNELENRNVLDTEFVSILRRFNRHVFVPAKHDYKINPDKQHLFSVEDAIFILYIVTALSRKLWPYFRKHALDCNEIDWK</sequence>
<evidence type="ECO:0008006" key="3">
    <source>
        <dbReference type="Google" id="ProtNLM"/>
    </source>
</evidence>
<accession>A0A7D5RDM3</accession>
<reference evidence="1 2" key="1">
    <citation type="submission" date="2018-02" db="EMBL/GenBank/DDBJ databases">
        <title>Complete genome of Nitrosopumilus ureaphilus PS0.</title>
        <authorList>
            <person name="Qin W."/>
            <person name="Zheng Y."/>
            <person name="Stahl D.A."/>
        </authorList>
    </citation>
    <scope>NUCLEOTIDE SEQUENCE [LARGE SCALE GENOMIC DNA]</scope>
    <source>
        <strain evidence="1 2">PS0</strain>
    </source>
</reference>
<gene>
    <name evidence="1" type="ORF">C5F50_04300</name>
</gene>
<evidence type="ECO:0000313" key="2">
    <source>
        <dbReference type="Proteomes" id="UP000509478"/>
    </source>
</evidence>
<keyword evidence="2" id="KW-1185">Reference proteome</keyword>
<dbReference type="KEGG" id="nue:C5F50_04300"/>
<dbReference type="AlphaFoldDB" id="A0A7D5RDM3"/>
<dbReference type="EMBL" id="CP026995">
    <property type="protein sequence ID" value="QLH06383.1"/>
    <property type="molecule type" value="Genomic_DNA"/>
</dbReference>
<dbReference type="Proteomes" id="UP000509478">
    <property type="component" value="Chromosome"/>
</dbReference>
<dbReference type="RefSeq" id="WP_179372459.1">
    <property type="nucleotide sequence ID" value="NZ_CP026995.1"/>
</dbReference>
<organism evidence="1 2">
    <name type="scientific">Nitrosopumilus ureiphilus</name>
    <dbReference type="NCBI Taxonomy" id="1470067"/>
    <lineage>
        <taxon>Archaea</taxon>
        <taxon>Nitrososphaerota</taxon>
        <taxon>Nitrososphaeria</taxon>
        <taxon>Nitrosopumilales</taxon>
        <taxon>Nitrosopumilaceae</taxon>
        <taxon>Nitrosopumilus</taxon>
    </lineage>
</organism>
<proteinExistence type="predicted"/>
<protein>
    <recommendedName>
        <fullName evidence="3">HEPN domain-containing protein</fullName>
    </recommendedName>
</protein>
<evidence type="ECO:0000313" key="1">
    <source>
        <dbReference type="EMBL" id="QLH06383.1"/>
    </source>
</evidence>
<name>A0A7D5RDM3_9ARCH</name>
<dbReference type="GeneID" id="56067263"/>